<name>A0A264W3A2_9BACL</name>
<dbReference type="CDD" id="cd00093">
    <property type="entry name" value="HTH_XRE"/>
    <property type="match status" value="1"/>
</dbReference>
<dbReference type="PANTHER" id="PTHR46558">
    <property type="entry name" value="TRACRIPTIONAL REGULATORY PROTEIN-RELATED-RELATED"/>
    <property type="match status" value="1"/>
</dbReference>
<protein>
    <recommendedName>
        <fullName evidence="2">HTH cro/C1-type domain-containing protein</fullName>
    </recommendedName>
</protein>
<reference evidence="3 4" key="1">
    <citation type="submission" date="2017-07" db="EMBL/GenBank/DDBJ databases">
        <title>Tetzosporium hominis gen.nov. sp.nov.</title>
        <authorList>
            <person name="Tetz G."/>
            <person name="Tetz V."/>
        </authorList>
    </citation>
    <scope>NUCLEOTIDE SEQUENCE [LARGE SCALE GENOMIC DNA]</scope>
    <source>
        <strain evidence="3 4">VT-49</strain>
    </source>
</reference>
<accession>A0A264W3A2</accession>
<dbReference type="GO" id="GO:0003677">
    <property type="term" value="F:DNA binding"/>
    <property type="evidence" value="ECO:0007669"/>
    <property type="project" value="UniProtKB-KW"/>
</dbReference>
<organism evidence="3 4">
    <name type="scientific">Tetzosporium hominis</name>
    <dbReference type="NCBI Taxonomy" id="2020506"/>
    <lineage>
        <taxon>Bacteria</taxon>
        <taxon>Bacillati</taxon>
        <taxon>Bacillota</taxon>
        <taxon>Bacilli</taxon>
        <taxon>Bacillales</taxon>
        <taxon>Caryophanaceae</taxon>
        <taxon>Tetzosporium</taxon>
    </lineage>
</organism>
<dbReference type="EMBL" id="NOKQ01000213">
    <property type="protein sequence ID" value="OZS78035.1"/>
    <property type="molecule type" value="Genomic_DNA"/>
</dbReference>
<evidence type="ECO:0000313" key="4">
    <source>
        <dbReference type="Proteomes" id="UP000217065"/>
    </source>
</evidence>
<dbReference type="Pfam" id="PF01381">
    <property type="entry name" value="HTH_3"/>
    <property type="match status" value="1"/>
</dbReference>
<keyword evidence="4" id="KW-1185">Reference proteome</keyword>
<dbReference type="SMART" id="SM00530">
    <property type="entry name" value="HTH_XRE"/>
    <property type="match status" value="1"/>
</dbReference>
<gene>
    <name evidence="3" type="ORF">CF394_08285</name>
</gene>
<dbReference type="AlphaFoldDB" id="A0A264W3A2"/>
<dbReference type="InterPro" id="IPR010982">
    <property type="entry name" value="Lambda_DNA-bd_dom_sf"/>
</dbReference>
<dbReference type="RefSeq" id="WP_094942907.1">
    <property type="nucleotide sequence ID" value="NZ_NOKQ01000213.1"/>
</dbReference>
<evidence type="ECO:0000313" key="3">
    <source>
        <dbReference type="EMBL" id="OZS78035.1"/>
    </source>
</evidence>
<dbReference type="OrthoDB" id="3035529at2"/>
<dbReference type="Gene3D" id="1.10.260.40">
    <property type="entry name" value="lambda repressor-like DNA-binding domains"/>
    <property type="match status" value="1"/>
</dbReference>
<sequence>MDSIRWGRRIRAYRKLKRISQIDLAKALEVAPATLGKMERGVKAPTEDQWMKISQILDIDMDELKGSKEGEDRDT</sequence>
<dbReference type="PANTHER" id="PTHR46558:SF4">
    <property type="entry name" value="DNA-BIDING PHAGE PROTEIN"/>
    <property type="match status" value="1"/>
</dbReference>
<evidence type="ECO:0000259" key="2">
    <source>
        <dbReference type="PROSITE" id="PS50943"/>
    </source>
</evidence>
<keyword evidence="1" id="KW-0238">DNA-binding</keyword>
<dbReference type="SUPFAM" id="SSF47413">
    <property type="entry name" value="lambda repressor-like DNA-binding domains"/>
    <property type="match status" value="1"/>
</dbReference>
<dbReference type="Proteomes" id="UP000217065">
    <property type="component" value="Unassembled WGS sequence"/>
</dbReference>
<dbReference type="PROSITE" id="PS50943">
    <property type="entry name" value="HTH_CROC1"/>
    <property type="match status" value="1"/>
</dbReference>
<proteinExistence type="predicted"/>
<feature type="domain" description="HTH cro/C1-type" evidence="2">
    <location>
        <begin position="10"/>
        <end position="64"/>
    </location>
</feature>
<comment type="caution">
    <text evidence="3">The sequence shown here is derived from an EMBL/GenBank/DDBJ whole genome shotgun (WGS) entry which is preliminary data.</text>
</comment>
<dbReference type="InterPro" id="IPR001387">
    <property type="entry name" value="Cro/C1-type_HTH"/>
</dbReference>
<evidence type="ECO:0000256" key="1">
    <source>
        <dbReference type="ARBA" id="ARBA00023125"/>
    </source>
</evidence>